<sequence>LDANSSRAAEAVRQGNPKLDATRREQLKQFDKETWSWTQLIETAEAVRQGTWSELNAIHREQLKQ</sequence>
<accession>A0A183GWW7</accession>
<feature type="region of interest" description="Disordered" evidence="1">
    <location>
        <begin position="1"/>
        <end position="23"/>
    </location>
</feature>
<name>A0A183GWW7_HELPZ</name>
<evidence type="ECO:0000313" key="3">
    <source>
        <dbReference type="WBParaSite" id="HPBE_0002718701-mRNA-1"/>
    </source>
</evidence>
<keyword evidence="2" id="KW-1185">Reference proteome</keyword>
<reference evidence="3" key="1">
    <citation type="submission" date="2019-09" db="UniProtKB">
        <authorList>
            <consortium name="WormBaseParasite"/>
        </authorList>
    </citation>
    <scope>IDENTIFICATION</scope>
</reference>
<dbReference type="WBParaSite" id="HPBE_0002718701-mRNA-1">
    <property type="protein sequence ID" value="HPBE_0002718701-mRNA-1"/>
    <property type="gene ID" value="HPBE_0002718701"/>
</dbReference>
<dbReference type="AlphaFoldDB" id="A0A183GWW7"/>
<protein>
    <submittedName>
        <fullName evidence="3">Clathrin light chain</fullName>
    </submittedName>
</protein>
<evidence type="ECO:0000256" key="1">
    <source>
        <dbReference type="SAM" id="MobiDB-lite"/>
    </source>
</evidence>
<dbReference type="Proteomes" id="UP000050761">
    <property type="component" value="Unassembled WGS sequence"/>
</dbReference>
<organism evidence="2 3">
    <name type="scientific">Heligmosomoides polygyrus</name>
    <name type="common">Parasitic roundworm</name>
    <dbReference type="NCBI Taxonomy" id="6339"/>
    <lineage>
        <taxon>Eukaryota</taxon>
        <taxon>Metazoa</taxon>
        <taxon>Ecdysozoa</taxon>
        <taxon>Nematoda</taxon>
        <taxon>Chromadorea</taxon>
        <taxon>Rhabditida</taxon>
        <taxon>Rhabditina</taxon>
        <taxon>Rhabditomorpha</taxon>
        <taxon>Strongyloidea</taxon>
        <taxon>Heligmosomidae</taxon>
        <taxon>Heligmosomoides</taxon>
    </lineage>
</organism>
<evidence type="ECO:0000313" key="2">
    <source>
        <dbReference type="Proteomes" id="UP000050761"/>
    </source>
</evidence>
<proteinExistence type="predicted"/>